<dbReference type="SMART" id="SM00248">
    <property type="entry name" value="ANK"/>
    <property type="match status" value="9"/>
</dbReference>
<proteinExistence type="predicted"/>
<organism evidence="4 5">
    <name type="scientific">Capnocytophaga haemolytica</name>
    <dbReference type="NCBI Taxonomy" id="45243"/>
    <lineage>
        <taxon>Bacteria</taxon>
        <taxon>Pseudomonadati</taxon>
        <taxon>Bacteroidota</taxon>
        <taxon>Flavobacteriia</taxon>
        <taxon>Flavobacteriales</taxon>
        <taxon>Flavobacteriaceae</taxon>
        <taxon>Capnocytophaga</taxon>
    </lineage>
</organism>
<gene>
    <name evidence="4" type="ORF">SAMEA44541418_01130</name>
</gene>
<dbReference type="SUPFAM" id="SSF48403">
    <property type="entry name" value="Ankyrin repeat"/>
    <property type="match status" value="2"/>
</dbReference>
<dbReference type="PROSITE" id="PS50297">
    <property type="entry name" value="ANK_REP_REGION"/>
    <property type="match status" value="5"/>
</dbReference>
<feature type="repeat" description="ANK" evidence="3">
    <location>
        <begin position="446"/>
        <end position="479"/>
    </location>
</feature>
<sequence length="503" mass="55340">MQPISIVIGEMIKRLLLCIALITTVVTSAQKNPLLSHSFWEGKPSVADVQKQVERGADATAFDARMFDATTLAILNEAPYETIVYLLSLKGNGVEKRTHDKRTYLFWAAHSDNVPIVRYLLDKGAKTDVRDSRGQTPLIFAAARGNVNPELYDLLLKHGASIKETNNQGANALLLLAPHFKNIEETRYFTKKGLSLKSVDKDGNNAIFYAATLGNKAMMEAFAKKKVKAKALNDKGENLFFAAARGGRSKRNGLDIFQYIEALGVDPSQKSKEGVTPLLIVAERSRDVEVIRFFIEKGNDVNQRDSAGDTPLIKAAERNVLPVVTLLAEKVSDINAQNKAGQSALTQAVATNRADVVRLLLQKGADAKIKDLKGNTLAYYLLRNFNTHNSKDFNEKWRLLSEAGMDWTQPQGDGSTLYHLAIETGDADVFAKVAELPIDINAKNAEGLTALHKAAMRAKDLYLIKELLNKGANPAITTDLGETAYDLARENEALKDVDVNFLK</sequence>
<evidence type="ECO:0000256" key="3">
    <source>
        <dbReference type="PROSITE-ProRule" id="PRU00023"/>
    </source>
</evidence>
<protein>
    <submittedName>
        <fullName evidence="4">Ribulose-5-phosphate 4-epimerase and related epimerases and aldolases</fullName>
    </submittedName>
</protein>
<dbReference type="PROSITE" id="PS50088">
    <property type="entry name" value="ANK_REPEAT"/>
    <property type="match status" value="7"/>
</dbReference>
<accession>A0AAX2GZF5</accession>
<evidence type="ECO:0000256" key="1">
    <source>
        <dbReference type="ARBA" id="ARBA00022737"/>
    </source>
</evidence>
<dbReference type="InterPro" id="IPR002110">
    <property type="entry name" value="Ankyrin_rpt"/>
</dbReference>
<dbReference type="Gene3D" id="1.25.40.20">
    <property type="entry name" value="Ankyrin repeat-containing domain"/>
    <property type="match status" value="2"/>
</dbReference>
<dbReference type="PANTHER" id="PTHR24123">
    <property type="entry name" value="ANKYRIN REPEAT-CONTAINING"/>
    <property type="match status" value="1"/>
</dbReference>
<feature type="repeat" description="ANK" evidence="3">
    <location>
        <begin position="307"/>
        <end position="339"/>
    </location>
</feature>
<reference evidence="4 5" key="1">
    <citation type="submission" date="2017-06" db="EMBL/GenBank/DDBJ databases">
        <authorList>
            <consortium name="Pathogen Informatics"/>
        </authorList>
    </citation>
    <scope>NUCLEOTIDE SEQUENCE [LARGE SCALE GENOMIC DNA]</scope>
    <source>
        <strain evidence="4 5">NCTC12947</strain>
    </source>
</reference>
<dbReference type="AlphaFoldDB" id="A0AAX2GZF5"/>
<evidence type="ECO:0000313" key="4">
    <source>
        <dbReference type="EMBL" id="SNV09118.1"/>
    </source>
</evidence>
<dbReference type="InterPro" id="IPR036770">
    <property type="entry name" value="Ankyrin_rpt-contain_sf"/>
</dbReference>
<feature type="repeat" description="ANK" evidence="3">
    <location>
        <begin position="133"/>
        <end position="167"/>
    </location>
</feature>
<feature type="repeat" description="ANK" evidence="3">
    <location>
        <begin position="273"/>
        <end position="306"/>
    </location>
</feature>
<evidence type="ECO:0000313" key="5">
    <source>
        <dbReference type="Proteomes" id="UP000215539"/>
    </source>
</evidence>
<dbReference type="Pfam" id="PF00023">
    <property type="entry name" value="Ank"/>
    <property type="match status" value="1"/>
</dbReference>
<feature type="repeat" description="ANK" evidence="3">
    <location>
        <begin position="413"/>
        <end position="445"/>
    </location>
</feature>
<name>A0AAX2GZF5_9FLAO</name>
<feature type="repeat" description="ANK" evidence="3">
    <location>
        <begin position="100"/>
        <end position="132"/>
    </location>
</feature>
<dbReference type="InterPro" id="IPR051165">
    <property type="entry name" value="Multifunctional_ANK_Repeat"/>
</dbReference>
<dbReference type="PANTHER" id="PTHR24123:SF134">
    <property type="entry name" value="PFS DOMAIN-CONTAINING PROTEIN"/>
    <property type="match status" value="1"/>
</dbReference>
<evidence type="ECO:0000256" key="2">
    <source>
        <dbReference type="ARBA" id="ARBA00023043"/>
    </source>
</evidence>
<dbReference type="Pfam" id="PF12796">
    <property type="entry name" value="Ank_2"/>
    <property type="match status" value="2"/>
</dbReference>
<dbReference type="Proteomes" id="UP000215539">
    <property type="component" value="Chromosome 1"/>
</dbReference>
<dbReference type="EMBL" id="LT906449">
    <property type="protein sequence ID" value="SNV09118.1"/>
    <property type="molecule type" value="Genomic_DNA"/>
</dbReference>
<keyword evidence="1" id="KW-0677">Repeat</keyword>
<dbReference type="PRINTS" id="PR01415">
    <property type="entry name" value="ANKYRIN"/>
</dbReference>
<keyword evidence="2 3" id="KW-0040">ANK repeat</keyword>
<feature type="repeat" description="ANK" evidence="3">
    <location>
        <begin position="340"/>
        <end position="372"/>
    </location>
</feature>